<dbReference type="Gene3D" id="3.40.50.300">
    <property type="entry name" value="P-loop containing nucleotide triphosphate hydrolases"/>
    <property type="match status" value="1"/>
</dbReference>
<evidence type="ECO:0000313" key="12">
    <source>
        <dbReference type="Proteomes" id="UP000051491"/>
    </source>
</evidence>
<dbReference type="PROSITE" id="PS50893">
    <property type="entry name" value="ABC_TRANSPORTER_2"/>
    <property type="match status" value="1"/>
</dbReference>
<keyword evidence="9" id="KW-0472">Membrane</keyword>
<keyword evidence="5" id="KW-0547">Nucleotide-binding</keyword>
<dbReference type="Proteomes" id="UP000051491">
    <property type="component" value="Unassembled WGS sequence"/>
</dbReference>
<keyword evidence="3" id="KW-1003">Cell membrane</keyword>
<proteinExistence type="predicted"/>
<dbReference type="STRING" id="89059.LAC1533_2341"/>
<dbReference type="FunFam" id="3.40.50.300:FF:000134">
    <property type="entry name" value="Iron-enterobactin ABC transporter ATP-binding protein"/>
    <property type="match status" value="1"/>
</dbReference>
<comment type="caution">
    <text evidence="11">The sequence shown here is derived from an EMBL/GenBank/DDBJ whole genome shotgun (WGS) entry which is preliminary data.</text>
</comment>
<dbReference type="GO" id="GO:0016887">
    <property type="term" value="F:ATP hydrolysis activity"/>
    <property type="evidence" value="ECO:0007669"/>
    <property type="project" value="InterPro"/>
</dbReference>
<keyword evidence="4" id="KW-0410">Iron transport</keyword>
<dbReference type="EMBL" id="JQBK01000010">
    <property type="protein sequence ID" value="KRN86984.1"/>
    <property type="molecule type" value="Genomic_DNA"/>
</dbReference>
<keyword evidence="8" id="KW-0406">Ion transport</keyword>
<dbReference type="CDD" id="cd03214">
    <property type="entry name" value="ABC_Iron-Siderophores_B12_Hemin"/>
    <property type="match status" value="1"/>
</dbReference>
<evidence type="ECO:0000256" key="9">
    <source>
        <dbReference type="ARBA" id="ARBA00023136"/>
    </source>
</evidence>
<protein>
    <submittedName>
        <fullName evidence="11">Iron ABC transporter ATP-binding protein</fullName>
    </submittedName>
</protein>
<feature type="domain" description="ABC transporter" evidence="10">
    <location>
        <begin position="9"/>
        <end position="245"/>
    </location>
</feature>
<evidence type="ECO:0000256" key="3">
    <source>
        <dbReference type="ARBA" id="ARBA00022475"/>
    </source>
</evidence>
<dbReference type="PANTHER" id="PTHR42771">
    <property type="entry name" value="IRON(3+)-HYDROXAMATE IMPORT ATP-BINDING PROTEIN FHUC"/>
    <property type="match status" value="1"/>
</dbReference>
<dbReference type="GO" id="GO:0006826">
    <property type="term" value="P:iron ion transport"/>
    <property type="evidence" value="ECO:0007669"/>
    <property type="project" value="UniProtKB-KW"/>
</dbReference>
<evidence type="ECO:0000256" key="4">
    <source>
        <dbReference type="ARBA" id="ARBA00022496"/>
    </source>
</evidence>
<name>A0A0R2KBX6_9LACO</name>
<dbReference type="SUPFAM" id="SSF52540">
    <property type="entry name" value="P-loop containing nucleoside triphosphate hydrolases"/>
    <property type="match status" value="1"/>
</dbReference>
<evidence type="ECO:0000313" key="11">
    <source>
        <dbReference type="EMBL" id="KRN86984.1"/>
    </source>
</evidence>
<keyword evidence="2" id="KW-0813">Transport</keyword>
<dbReference type="InterPro" id="IPR027417">
    <property type="entry name" value="P-loop_NTPase"/>
</dbReference>
<dbReference type="PANTHER" id="PTHR42771:SF2">
    <property type="entry name" value="IRON(3+)-HYDROXAMATE IMPORT ATP-BINDING PROTEIN FHUC"/>
    <property type="match status" value="1"/>
</dbReference>
<accession>A0A0R2KBX6</accession>
<dbReference type="GO" id="GO:0005886">
    <property type="term" value="C:plasma membrane"/>
    <property type="evidence" value="ECO:0007669"/>
    <property type="project" value="UniProtKB-SubCell"/>
</dbReference>
<dbReference type="AlphaFoldDB" id="A0A0R2KBX6"/>
<dbReference type="Pfam" id="PF00005">
    <property type="entry name" value="ABC_tran"/>
    <property type="match status" value="1"/>
</dbReference>
<keyword evidence="7" id="KW-0408">Iron</keyword>
<comment type="subcellular location">
    <subcellularLocation>
        <location evidence="1">Cell membrane</location>
        <topology evidence="1">Peripheral membrane protein</topology>
    </subcellularLocation>
</comment>
<evidence type="ECO:0000256" key="7">
    <source>
        <dbReference type="ARBA" id="ARBA00023004"/>
    </source>
</evidence>
<evidence type="ECO:0000256" key="8">
    <source>
        <dbReference type="ARBA" id="ARBA00023065"/>
    </source>
</evidence>
<evidence type="ECO:0000256" key="6">
    <source>
        <dbReference type="ARBA" id="ARBA00022840"/>
    </source>
</evidence>
<dbReference type="PATRIC" id="fig|89059.3.peg.103"/>
<dbReference type="InterPro" id="IPR003439">
    <property type="entry name" value="ABC_transporter-like_ATP-bd"/>
</dbReference>
<dbReference type="SMART" id="SM00382">
    <property type="entry name" value="AAA"/>
    <property type="match status" value="1"/>
</dbReference>
<dbReference type="PROSITE" id="PS00211">
    <property type="entry name" value="ABC_TRANSPORTER_1"/>
    <property type="match status" value="1"/>
</dbReference>
<gene>
    <name evidence="11" type="ORF">IV43_GL000101</name>
</gene>
<evidence type="ECO:0000256" key="5">
    <source>
        <dbReference type="ARBA" id="ARBA00022741"/>
    </source>
</evidence>
<evidence type="ECO:0000256" key="1">
    <source>
        <dbReference type="ARBA" id="ARBA00004202"/>
    </source>
</evidence>
<reference evidence="11 12" key="1">
    <citation type="journal article" date="2015" name="Genome Announc.">
        <title>Expanding the biotechnology potential of lactobacilli through comparative genomics of 213 strains and associated genera.</title>
        <authorList>
            <person name="Sun Z."/>
            <person name="Harris H.M."/>
            <person name="McCann A."/>
            <person name="Guo C."/>
            <person name="Argimon S."/>
            <person name="Zhang W."/>
            <person name="Yang X."/>
            <person name="Jeffery I.B."/>
            <person name="Cooney J.C."/>
            <person name="Kagawa T.F."/>
            <person name="Liu W."/>
            <person name="Song Y."/>
            <person name="Salvetti E."/>
            <person name="Wrobel A."/>
            <person name="Rasinkangas P."/>
            <person name="Parkhill J."/>
            <person name="Rea M.C."/>
            <person name="O'Sullivan O."/>
            <person name="Ritari J."/>
            <person name="Douillard F.P."/>
            <person name="Paul Ross R."/>
            <person name="Yang R."/>
            <person name="Briner A.E."/>
            <person name="Felis G.E."/>
            <person name="de Vos W.M."/>
            <person name="Barrangou R."/>
            <person name="Klaenhammer T.R."/>
            <person name="Caufield P.W."/>
            <person name="Cui Y."/>
            <person name="Zhang H."/>
            <person name="O'Toole P.W."/>
        </authorList>
    </citation>
    <scope>NUCLEOTIDE SEQUENCE [LARGE SCALE GENOMIC DNA]</scope>
    <source>
        <strain evidence="11 12">DSM 15353</strain>
    </source>
</reference>
<evidence type="ECO:0000256" key="2">
    <source>
        <dbReference type="ARBA" id="ARBA00022448"/>
    </source>
</evidence>
<organism evidence="11 12">
    <name type="scientific">Ligilactobacillus acidipiscis</name>
    <dbReference type="NCBI Taxonomy" id="89059"/>
    <lineage>
        <taxon>Bacteria</taxon>
        <taxon>Bacillati</taxon>
        <taxon>Bacillota</taxon>
        <taxon>Bacilli</taxon>
        <taxon>Lactobacillales</taxon>
        <taxon>Lactobacillaceae</taxon>
        <taxon>Ligilactobacillus</taxon>
    </lineage>
</organism>
<keyword evidence="6 11" id="KW-0067">ATP-binding</keyword>
<sequence>MDMMSEHEFYCENINAGYSERNILNNVSLRIPAGKISVLIGSNGCGKSTLLRVLAGFLIPTSGQVRLDGKQLKKYSAKQVAQILAVLPQQSSAPVGLKVIDLVSQGRFPHHFVFSRFNKQDEDAVLEAMEMVGITDLAKRDVSGLSGGQKQRVWIALALAQQTDIIFLDEPTTFLDMTYQVEILDLLSDLNKRFGKTIVVILHDINLAARYADRLFALKDGMLIEEGDTGKVVKKDLIKEVFGLNSVIVEDPITHSPVVVPIGK</sequence>
<dbReference type="GO" id="GO:0005524">
    <property type="term" value="F:ATP binding"/>
    <property type="evidence" value="ECO:0007669"/>
    <property type="project" value="UniProtKB-KW"/>
</dbReference>
<dbReference type="InterPro" id="IPR051535">
    <property type="entry name" value="Siderophore_ABC-ATPase"/>
</dbReference>
<evidence type="ECO:0000259" key="10">
    <source>
        <dbReference type="PROSITE" id="PS50893"/>
    </source>
</evidence>
<dbReference type="InterPro" id="IPR003593">
    <property type="entry name" value="AAA+_ATPase"/>
</dbReference>
<dbReference type="InterPro" id="IPR017871">
    <property type="entry name" value="ABC_transporter-like_CS"/>
</dbReference>